<proteinExistence type="predicted"/>
<evidence type="ECO:0000313" key="3">
    <source>
        <dbReference type="Proteomes" id="UP001259347"/>
    </source>
</evidence>
<dbReference type="RefSeq" id="WP_310022031.1">
    <property type="nucleotide sequence ID" value="NZ_JAVDUM010000013.1"/>
</dbReference>
<organism evidence="2 3">
    <name type="scientific">Microbacterium resistens</name>
    <dbReference type="NCBI Taxonomy" id="156977"/>
    <lineage>
        <taxon>Bacteria</taxon>
        <taxon>Bacillati</taxon>
        <taxon>Actinomycetota</taxon>
        <taxon>Actinomycetes</taxon>
        <taxon>Micrococcales</taxon>
        <taxon>Microbacteriaceae</taxon>
        <taxon>Microbacterium</taxon>
    </lineage>
</organism>
<sequence length="99" mass="11015">MTDEKLSPHQVPGPGQPLHSWDVEDSRVRMEFRMVLDHTQAETAVLKLVHGGEITTEDMVTFGHLNFAAFISGFEPAIALWKGSAKLDPRIVTWLSESA</sequence>
<gene>
    <name evidence="2" type="ORF">J2Y69_002948</name>
</gene>
<keyword evidence="3" id="KW-1185">Reference proteome</keyword>
<comment type="caution">
    <text evidence="2">The sequence shown here is derived from an EMBL/GenBank/DDBJ whole genome shotgun (WGS) entry which is preliminary data.</text>
</comment>
<protein>
    <submittedName>
        <fullName evidence="2">Uncharacterized protein</fullName>
    </submittedName>
</protein>
<dbReference type="EMBL" id="JAVDUM010000013">
    <property type="protein sequence ID" value="MDR6868334.1"/>
    <property type="molecule type" value="Genomic_DNA"/>
</dbReference>
<evidence type="ECO:0000256" key="1">
    <source>
        <dbReference type="SAM" id="MobiDB-lite"/>
    </source>
</evidence>
<accession>A0ABU1SFG5</accession>
<evidence type="ECO:0000313" key="2">
    <source>
        <dbReference type="EMBL" id="MDR6868334.1"/>
    </source>
</evidence>
<reference evidence="2 3" key="1">
    <citation type="submission" date="2023-07" db="EMBL/GenBank/DDBJ databases">
        <title>Sorghum-associated microbial communities from plants grown in Nebraska, USA.</title>
        <authorList>
            <person name="Schachtman D."/>
        </authorList>
    </citation>
    <scope>NUCLEOTIDE SEQUENCE [LARGE SCALE GENOMIC DNA]</scope>
    <source>
        <strain evidence="2 3">2980</strain>
    </source>
</reference>
<feature type="region of interest" description="Disordered" evidence="1">
    <location>
        <begin position="1"/>
        <end position="20"/>
    </location>
</feature>
<dbReference type="Proteomes" id="UP001259347">
    <property type="component" value="Unassembled WGS sequence"/>
</dbReference>
<name>A0ABU1SFG5_9MICO</name>